<sequence>MAELTAKQILEPLEWLIGKWKSITAKGHYPTIPSFNYREEMEFQFNSFQPILNYSAKTWNALDGKPMHYERGFLRINPATCNAAFMVSHNRGLVSLEVGTVGSNRLQLSSVCVASMPFVKQPNAVGISRSYVLCPETEKLKVVVCLATTNTPLTEHLNVEYQRDPTELSDKKCV</sequence>
<name>A0A1Y1LCA9_PHOPY</name>
<evidence type="ECO:0000313" key="4">
    <source>
        <dbReference type="EMBL" id="KAB0804304.1"/>
    </source>
</evidence>
<dbReference type="OrthoDB" id="58529at2759"/>
<dbReference type="EMBL" id="GEZM01060136">
    <property type="protein sequence ID" value="JAV71253.1"/>
    <property type="molecule type" value="Transcribed_RNA"/>
</dbReference>
<comment type="catalytic activity">
    <reaction evidence="1">
        <text>peroxynitrite = nitrate</text>
        <dbReference type="Rhea" id="RHEA:63116"/>
        <dbReference type="ChEBI" id="CHEBI:17632"/>
        <dbReference type="ChEBI" id="CHEBI:25941"/>
    </reaction>
    <physiologicalReaction direction="left-to-right" evidence="1">
        <dbReference type="Rhea" id="RHEA:63117"/>
    </physiologicalReaction>
</comment>
<evidence type="ECO:0000256" key="1">
    <source>
        <dbReference type="ARBA" id="ARBA00036993"/>
    </source>
</evidence>
<dbReference type="AlphaFoldDB" id="A0A1Y1LCA9"/>
<dbReference type="InterPro" id="IPR045165">
    <property type="entry name" value="Nitrobindin"/>
</dbReference>
<reference evidence="4 5" key="2">
    <citation type="journal article" date="2018" name="Elife">
        <title>Firefly genomes illuminate parallel origins of bioluminescence in beetles.</title>
        <authorList>
            <person name="Fallon T.R."/>
            <person name="Lower S.E."/>
            <person name="Chang C.H."/>
            <person name="Bessho-Uehara M."/>
            <person name="Martin G.J."/>
            <person name="Bewick A.J."/>
            <person name="Behringer M."/>
            <person name="Debat H.J."/>
            <person name="Wong I."/>
            <person name="Day J.C."/>
            <person name="Suvorov A."/>
            <person name="Silva C.J."/>
            <person name="Stanger-Hall K.F."/>
            <person name="Hall D.W."/>
            <person name="Schmitz R.J."/>
            <person name="Nelson D.R."/>
            <person name="Lewis S.M."/>
            <person name="Shigenobu S."/>
            <person name="Bybee S.M."/>
            <person name="Larracuente A.M."/>
            <person name="Oba Y."/>
            <person name="Weng J.K."/>
        </authorList>
    </citation>
    <scope>NUCLEOTIDE SEQUENCE [LARGE SCALE GENOMIC DNA]</scope>
    <source>
        <strain evidence="4">1611_PpyrPB1</strain>
        <tissue evidence="4">Whole body</tissue>
    </source>
</reference>
<protein>
    <recommendedName>
        <fullName evidence="2">THAP4-like heme-binding domain-containing protein</fullName>
    </recommendedName>
</protein>
<dbReference type="Gene3D" id="2.40.128.20">
    <property type="match status" value="1"/>
</dbReference>
<dbReference type="Pfam" id="PF08768">
    <property type="entry name" value="THAP4_heme-bd"/>
    <property type="match status" value="1"/>
</dbReference>
<gene>
    <name evidence="4" type="ORF">PPYR_01274</name>
</gene>
<proteinExistence type="predicted"/>
<evidence type="ECO:0000259" key="2">
    <source>
        <dbReference type="Pfam" id="PF08768"/>
    </source>
</evidence>
<keyword evidence="5" id="KW-1185">Reference proteome</keyword>
<dbReference type="InterPro" id="IPR014878">
    <property type="entry name" value="THAP4-like_heme-bd"/>
</dbReference>
<evidence type="ECO:0000313" key="5">
    <source>
        <dbReference type="Proteomes" id="UP000327044"/>
    </source>
</evidence>
<dbReference type="CDD" id="cd07828">
    <property type="entry name" value="lipocalin_heme-bd-THAP4-like"/>
    <property type="match status" value="1"/>
</dbReference>
<dbReference type="SUPFAM" id="SSF50814">
    <property type="entry name" value="Lipocalins"/>
    <property type="match status" value="1"/>
</dbReference>
<organism evidence="3">
    <name type="scientific">Photinus pyralis</name>
    <name type="common">Common eastern firefly</name>
    <name type="synonym">Lampyris pyralis</name>
    <dbReference type="NCBI Taxonomy" id="7054"/>
    <lineage>
        <taxon>Eukaryota</taxon>
        <taxon>Metazoa</taxon>
        <taxon>Ecdysozoa</taxon>
        <taxon>Arthropoda</taxon>
        <taxon>Hexapoda</taxon>
        <taxon>Insecta</taxon>
        <taxon>Pterygota</taxon>
        <taxon>Neoptera</taxon>
        <taxon>Endopterygota</taxon>
        <taxon>Coleoptera</taxon>
        <taxon>Polyphaga</taxon>
        <taxon>Elateriformia</taxon>
        <taxon>Elateroidea</taxon>
        <taxon>Lampyridae</taxon>
        <taxon>Lampyrinae</taxon>
        <taxon>Photinus</taxon>
    </lineage>
</organism>
<dbReference type="Proteomes" id="UP000327044">
    <property type="component" value="Unassembled WGS sequence"/>
</dbReference>
<dbReference type="PANTHER" id="PTHR15854">
    <property type="entry name" value="THAP4 PROTEIN"/>
    <property type="match status" value="1"/>
</dbReference>
<dbReference type="PANTHER" id="PTHR15854:SF4">
    <property type="entry name" value="PEROXYNITRITE ISOMERASE THAP4"/>
    <property type="match status" value="1"/>
</dbReference>
<dbReference type="InterPro" id="IPR012674">
    <property type="entry name" value="Calycin"/>
</dbReference>
<dbReference type="InParanoid" id="A0A1Y1LCA9"/>
<reference evidence="3" key="1">
    <citation type="journal article" date="2016" name="Sci. Rep.">
        <title>Molecular characterization of firefly nuptial gifts: a multi-omics approach sheds light on postcopulatory sexual selection.</title>
        <authorList>
            <person name="Al-Wathiqui N."/>
            <person name="Fallon T.R."/>
            <person name="South A."/>
            <person name="Weng J.K."/>
            <person name="Lewis S.M."/>
        </authorList>
    </citation>
    <scope>NUCLEOTIDE SEQUENCE</scope>
</reference>
<reference evidence="4" key="3">
    <citation type="submission" date="2019-08" db="EMBL/GenBank/DDBJ databases">
        <authorList>
            <consortium name="Photinus pyralis genome working group"/>
            <person name="Fallon T.R."/>
            <person name="Sander Lower S.E."/>
            <person name="Weng J.-K."/>
        </authorList>
    </citation>
    <scope>NUCLEOTIDE SEQUENCE</scope>
    <source>
        <strain evidence="4">1611_PpyrPB1</strain>
        <tissue evidence="4">Whole body</tissue>
    </source>
</reference>
<dbReference type="EMBL" id="VVIM01000001">
    <property type="protein sequence ID" value="KAB0804304.1"/>
    <property type="molecule type" value="Genomic_DNA"/>
</dbReference>
<accession>A0A1Y1LCA9</accession>
<evidence type="ECO:0000313" key="3">
    <source>
        <dbReference type="EMBL" id="JAV71253.1"/>
    </source>
</evidence>
<feature type="domain" description="THAP4-like heme-binding" evidence="2">
    <location>
        <begin position="10"/>
        <end position="163"/>
    </location>
</feature>